<evidence type="ECO:0000313" key="1">
    <source>
        <dbReference type="EMBL" id="KAJ8665997.1"/>
    </source>
</evidence>
<evidence type="ECO:0000313" key="2">
    <source>
        <dbReference type="Proteomes" id="UP001239111"/>
    </source>
</evidence>
<name>A0ACC2N6Q7_9HYME</name>
<dbReference type="Proteomes" id="UP001239111">
    <property type="component" value="Chromosome 4"/>
</dbReference>
<sequence>MIQGANWVLAGTAFVGLSLFLCTKLMKPASVENIRKRSRRGGLYKSRGAKRAQQLESQRPGGTTRDDRISDRNRRREIEMDPKADKTALRIFNKRKVCGWWEQFTIAGVRGVARPELRNRIPGRVGLDALHALLRSLASPEAEEIQAFFRRIVSSVMQAGMRRREHRETKRTNDNNHQHLTWGAAAGIFGHREWALWEQETVHGRGAYEDTHERDPRLVRWYALSCAWNAYPGPSLYQSPHEASLYQLWICRPCRHLRPLGLLKPAIRREVQFRPRPPMAHAG</sequence>
<reference evidence="1" key="1">
    <citation type="submission" date="2023-04" db="EMBL/GenBank/DDBJ databases">
        <title>A chromosome-level genome assembly of the parasitoid wasp Eretmocerus hayati.</title>
        <authorList>
            <person name="Zhong Y."/>
            <person name="Liu S."/>
            <person name="Liu Y."/>
        </authorList>
    </citation>
    <scope>NUCLEOTIDE SEQUENCE</scope>
    <source>
        <strain evidence="1">ZJU_SS_LIU_2023</strain>
    </source>
</reference>
<proteinExistence type="predicted"/>
<protein>
    <submittedName>
        <fullName evidence="1">Uncharacterized protein</fullName>
    </submittedName>
</protein>
<gene>
    <name evidence="1" type="ORF">QAD02_007659</name>
</gene>
<keyword evidence="2" id="KW-1185">Reference proteome</keyword>
<dbReference type="EMBL" id="CM056744">
    <property type="protein sequence ID" value="KAJ8665997.1"/>
    <property type="molecule type" value="Genomic_DNA"/>
</dbReference>
<organism evidence="1 2">
    <name type="scientific">Eretmocerus hayati</name>
    <dbReference type="NCBI Taxonomy" id="131215"/>
    <lineage>
        <taxon>Eukaryota</taxon>
        <taxon>Metazoa</taxon>
        <taxon>Ecdysozoa</taxon>
        <taxon>Arthropoda</taxon>
        <taxon>Hexapoda</taxon>
        <taxon>Insecta</taxon>
        <taxon>Pterygota</taxon>
        <taxon>Neoptera</taxon>
        <taxon>Endopterygota</taxon>
        <taxon>Hymenoptera</taxon>
        <taxon>Apocrita</taxon>
        <taxon>Proctotrupomorpha</taxon>
        <taxon>Chalcidoidea</taxon>
        <taxon>Aphelinidae</taxon>
        <taxon>Aphelininae</taxon>
        <taxon>Eretmocerus</taxon>
    </lineage>
</organism>
<accession>A0ACC2N6Q7</accession>
<comment type="caution">
    <text evidence="1">The sequence shown here is derived from an EMBL/GenBank/DDBJ whole genome shotgun (WGS) entry which is preliminary data.</text>
</comment>